<evidence type="ECO:0000313" key="2">
    <source>
        <dbReference type="EMBL" id="CEL55287.1"/>
    </source>
</evidence>
<feature type="compositionally biased region" description="Polar residues" evidence="1">
    <location>
        <begin position="11"/>
        <end position="20"/>
    </location>
</feature>
<organism evidence="2 3">
    <name type="scientific">Thanatephorus cucumeris (strain AG1-IB / isolate 7/3/14)</name>
    <name type="common">Lettuce bottom rot fungus</name>
    <name type="synonym">Rhizoctonia solani</name>
    <dbReference type="NCBI Taxonomy" id="1108050"/>
    <lineage>
        <taxon>Eukaryota</taxon>
        <taxon>Fungi</taxon>
        <taxon>Dikarya</taxon>
        <taxon>Basidiomycota</taxon>
        <taxon>Agaricomycotina</taxon>
        <taxon>Agaricomycetes</taxon>
        <taxon>Cantharellales</taxon>
        <taxon>Ceratobasidiaceae</taxon>
        <taxon>Rhizoctonia</taxon>
        <taxon>Rhizoctonia solani AG-1</taxon>
    </lineage>
</organism>
<accession>A0A0B7FGE8</accession>
<dbReference type="EMBL" id="LN679101">
    <property type="protein sequence ID" value="CEL55287.1"/>
    <property type="molecule type" value="Genomic_DNA"/>
</dbReference>
<keyword evidence="3" id="KW-1185">Reference proteome</keyword>
<proteinExistence type="predicted"/>
<reference evidence="2 3" key="1">
    <citation type="submission" date="2014-11" db="EMBL/GenBank/DDBJ databases">
        <authorList>
            <person name="Wibberg Daniel"/>
        </authorList>
    </citation>
    <scope>NUCLEOTIDE SEQUENCE [LARGE SCALE GENOMIC DNA]</scope>
    <source>
        <strain evidence="2">Rhizoctonia solani AG1-IB 7/3/14</strain>
    </source>
</reference>
<evidence type="ECO:0000313" key="3">
    <source>
        <dbReference type="Proteomes" id="UP000059188"/>
    </source>
</evidence>
<name>A0A0B7FGE8_THACB</name>
<evidence type="ECO:0000256" key="1">
    <source>
        <dbReference type="SAM" id="MobiDB-lite"/>
    </source>
</evidence>
<gene>
    <name evidence="2" type="ORF">RSOLAG1IB_01296</name>
</gene>
<feature type="region of interest" description="Disordered" evidence="1">
    <location>
        <begin position="1"/>
        <end position="25"/>
    </location>
</feature>
<sequence>MGRVLPGNQLVGISNGNSPLASDLPPFLNSPSTETTYHIALLGQPTPLHTLTFQLQLQLPHHNSPELKIDR</sequence>
<protein>
    <submittedName>
        <fullName evidence="2">Uncharacterized protein</fullName>
    </submittedName>
</protein>
<dbReference type="Proteomes" id="UP000059188">
    <property type="component" value="Unassembled WGS sequence"/>
</dbReference>
<dbReference type="AlphaFoldDB" id="A0A0B7FGE8"/>